<feature type="transmembrane region" description="Helical" evidence="6">
    <location>
        <begin position="158"/>
        <end position="177"/>
    </location>
</feature>
<accession>A0ABM8NJX8</accession>
<dbReference type="PROSITE" id="PS50850">
    <property type="entry name" value="MFS"/>
    <property type="match status" value="1"/>
</dbReference>
<reference evidence="8 9" key="1">
    <citation type="submission" date="2020-10" db="EMBL/GenBank/DDBJ databases">
        <authorList>
            <person name="Peeters C."/>
        </authorList>
    </citation>
    <scope>NUCLEOTIDE SEQUENCE [LARGE SCALE GENOMIC DNA]</scope>
    <source>
        <strain evidence="8 9">LMG 28140</strain>
    </source>
</reference>
<keyword evidence="5 6" id="KW-0472">Membrane</keyword>
<feature type="transmembrane region" description="Helical" evidence="6">
    <location>
        <begin position="120"/>
        <end position="146"/>
    </location>
</feature>
<dbReference type="InterPro" id="IPR020846">
    <property type="entry name" value="MFS_dom"/>
</dbReference>
<evidence type="ECO:0000256" key="5">
    <source>
        <dbReference type="ARBA" id="ARBA00023136"/>
    </source>
</evidence>
<dbReference type="Gene3D" id="1.20.1250.20">
    <property type="entry name" value="MFS general substrate transporter like domains"/>
    <property type="match status" value="2"/>
</dbReference>
<evidence type="ECO:0000256" key="6">
    <source>
        <dbReference type="SAM" id="Phobius"/>
    </source>
</evidence>
<keyword evidence="9" id="KW-1185">Reference proteome</keyword>
<feature type="transmembrane region" description="Helical" evidence="6">
    <location>
        <begin position="382"/>
        <end position="402"/>
    </location>
</feature>
<dbReference type="Proteomes" id="UP000598032">
    <property type="component" value="Unassembled WGS sequence"/>
</dbReference>
<evidence type="ECO:0000256" key="2">
    <source>
        <dbReference type="ARBA" id="ARBA00022448"/>
    </source>
</evidence>
<dbReference type="InterPro" id="IPR011701">
    <property type="entry name" value="MFS"/>
</dbReference>
<gene>
    <name evidence="8" type="primary">ttuB_4</name>
    <name evidence="8" type="ORF">LMG28140_02211</name>
</gene>
<dbReference type="SUPFAM" id="SSF103473">
    <property type="entry name" value="MFS general substrate transporter"/>
    <property type="match status" value="1"/>
</dbReference>
<feature type="domain" description="Major facilitator superfamily (MFS) profile" evidence="7">
    <location>
        <begin position="30"/>
        <end position="438"/>
    </location>
</feature>
<dbReference type="CDD" id="cd17319">
    <property type="entry name" value="MFS_ExuT_GudP_like"/>
    <property type="match status" value="1"/>
</dbReference>
<dbReference type="Pfam" id="PF07690">
    <property type="entry name" value="MFS_1"/>
    <property type="match status" value="1"/>
</dbReference>
<dbReference type="PANTHER" id="PTHR43791">
    <property type="entry name" value="PERMEASE-RELATED"/>
    <property type="match status" value="1"/>
</dbReference>
<evidence type="ECO:0000313" key="9">
    <source>
        <dbReference type="Proteomes" id="UP000598032"/>
    </source>
</evidence>
<dbReference type="RefSeq" id="WP_201642304.1">
    <property type="nucleotide sequence ID" value="NZ_CAJHCP010000004.1"/>
</dbReference>
<dbReference type="PANTHER" id="PTHR43791:SF36">
    <property type="entry name" value="TRANSPORTER, PUTATIVE (AFU_ORTHOLOGUE AFUA_6G08340)-RELATED"/>
    <property type="match status" value="1"/>
</dbReference>
<evidence type="ECO:0000256" key="1">
    <source>
        <dbReference type="ARBA" id="ARBA00004141"/>
    </source>
</evidence>
<comment type="caution">
    <text evidence="8">The sequence shown here is derived from an EMBL/GenBank/DDBJ whole genome shotgun (WGS) entry which is preliminary data.</text>
</comment>
<evidence type="ECO:0000313" key="8">
    <source>
        <dbReference type="EMBL" id="CAD6528913.1"/>
    </source>
</evidence>
<organism evidence="8 9">
    <name type="scientific">Paraburkholderia metrosideri</name>
    <dbReference type="NCBI Taxonomy" id="580937"/>
    <lineage>
        <taxon>Bacteria</taxon>
        <taxon>Pseudomonadati</taxon>
        <taxon>Pseudomonadota</taxon>
        <taxon>Betaproteobacteria</taxon>
        <taxon>Burkholderiales</taxon>
        <taxon>Burkholderiaceae</taxon>
        <taxon>Paraburkholderia</taxon>
    </lineage>
</organism>
<feature type="transmembrane region" description="Helical" evidence="6">
    <location>
        <begin position="347"/>
        <end position="370"/>
    </location>
</feature>
<protein>
    <submittedName>
        <fullName evidence="8">Tartrate transporter</fullName>
    </submittedName>
</protein>
<keyword evidence="3 6" id="KW-0812">Transmembrane</keyword>
<evidence type="ECO:0000256" key="4">
    <source>
        <dbReference type="ARBA" id="ARBA00022989"/>
    </source>
</evidence>
<dbReference type="InterPro" id="IPR036259">
    <property type="entry name" value="MFS_trans_sf"/>
</dbReference>
<proteinExistence type="predicted"/>
<evidence type="ECO:0000259" key="7">
    <source>
        <dbReference type="PROSITE" id="PS50850"/>
    </source>
</evidence>
<feature type="transmembrane region" description="Helical" evidence="6">
    <location>
        <begin position="60"/>
        <end position="80"/>
    </location>
</feature>
<feature type="transmembrane region" description="Helical" evidence="6">
    <location>
        <begin position="96"/>
        <end position="114"/>
    </location>
</feature>
<feature type="transmembrane region" description="Helical" evidence="6">
    <location>
        <begin position="189"/>
        <end position="211"/>
    </location>
</feature>
<dbReference type="EMBL" id="CAJHCP010000004">
    <property type="protein sequence ID" value="CAD6528913.1"/>
    <property type="molecule type" value="Genomic_DNA"/>
</dbReference>
<comment type="subcellular location">
    <subcellularLocation>
        <location evidence="1">Membrane</location>
        <topology evidence="1">Multi-pass membrane protein</topology>
    </subcellularLocation>
</comment>
<feature type="transmembrane region" description="Helical" evidence="6">
    <location>
        <begin position="256"/>
        <end position="278"/>
    </location>
</feature>
<keyword evidence="4 6" id="KW-1133">Transmembrane helix</keyword>
<feature type="transmembrane region" description="Helical" evidence="6">
    <location>
        <begin position="290"/>
        <end position="311"/>
    </location>
</feature>
<evidence type="ECO:0000256" key="3">
    <source>
        <dbReference type="ARBA" id="ARBA00022692"/>
    </source>
</evidence>
<name>A0ABM8NJX8_9BURK</name>
<feature type="transmembrane region" description="Helical" evidence="6">
    <location>
        <begin position="323"/>
        <end position="341"/>
    </location>
</feature>
<sequence>MTSVATPAPDQSLSESAADKAMFSTIVWRLMPLLFLAYGVNYIDRINIGFAKLQMAQRLGWGDTVFGIGAGIFFIGYLVFEIPSNLLLDRIGARKTLLRIMFCWGIAESALMLVRTPLQFYVVRFVLGSFEAGFFPGVMLYLTYWFPVARRGRIISKFMIAMPIAGILAGPTSGATLKFLDGFGGWQGWQLMFLVQGVPASILGVLIFFFLTDRPEQARWLSPAQKQRLLELLGADRADAGATAHGSLLRVLRDPLVWAFTITYFLSLGGSYTLAFMLPSIVRSWGIPDPFTVGLCSVIPYVVTVIALIVFGSSSDHFRERRWHFASSLLISAGGAVLILLAQGHVIVQLAALSAAVPGTIVNAAMLFALATERLPKRDAAAGIAMISCFGNLGSAVAPVITGRLVESTGKPMMSLYFMIAVYLIAVIWLLLRVPARATAASGEVHRRGTAGI</sequence>
<keyword evidence="2" id="KW-0813">Transport</keyword>
<feature type="transmembrane region" description="Helical" evidence="6">
    <location>
        <begin position="414"/>
        <end position="432"/>
    </location>
</feature>
<feature type="transmembrane region" description="Helical" evidence="6">
    <location>
        <begin position="21"/>
        <end position="40"/>
    </location>
</feature>